<evidence type="ECO:0000313" key="4">
    <source>
        <dbReference type="Proteomes" id="UP000000235"/>
    </source>
</evidence>
<evidence type="ECO:0000313" key="3">
    <source>
        <dbReference type="EMBL" id="ABP56069.1"/>
    </source>
</evidence>
<feature type="transmembrane region" description="Helical" evidence="2">
    <location>
        <begin position="129"/>
        <end position="149"/>
    </location>
</feature>
<dbReference type="RefSeq" id="WP_012014844.1">
    <property type="nucleotide sequence ID" value="NC_009380.1"/>
</dbReference>
<feature type="transmembrane region" description="Helical" evidence="2">
    <location>
        <begin position="64"/>
        <end position="87"/>
    </location>
</feature>
<gene>
    <name evidence="3" type="ordered locus">Strop_3638</name>
</gene>
<accession>A4XAX0</accession>
<dbReference type="PATRIC" id="fig|369723.5.peg.3753"/>
<dbReference type="eggNOG" id="ENOG5033I3C">
    <property type="taxonomic scope" value="Bacteria"/>
</dbReference>
<name>A4XAX0_SALTO</name>
<dbReference type="Proteomes" id="UP000000235">
    <property type="component" value="Chromosome"/>
</dbReference>
<dbReference type="AlphaFoldDB" id="A4XAX0"/>
<keyword evidence="4" id="KW-1185">Reference proteome</keyword>
<organism evidence="3 4">
    <name type="scientific">Salinispora tropica (strain ATCC BAA-916 / DSM 44818 / JCM 13857 / NBRC 105044 / CNB-440)</name>
    <dbReference type="NCBI Taxonomy" id="369723"/>
    <lineage>
        <taxon>Bacteria</taxon>
        <taxon>Bacillati</taxon>
        <taxon>Actinomycetota</taxon>
        <taxon>Actinomycetes</taxon>
        <taxon>Micromonosporales</taxon>
        <taxon>Micromonosporaceae</taxon>
        <taxon>Salinispora</taxon>
    </lineage>
</organism>
<evidence type="ECO:0008006" key="5">
    <source>
        <dbReference type="Google" id="ProtNLM"/>
    </source>
</evidence>
<keyword evidence="2" id="KW-0472">Membrane</keyword>
<proteinExistence type="predicted"/>
<evidence type="ECO:0000256" key="1">
    <source>
        <dbReference type="SAM" id="MobiDB-lite"/>
    </source>
</evidence>
<dbReference type="HOGENOM" id="CLU_1634210_0_0_11"/>
<feature type="transmembrane region" description="Helical" evidence="2">
    <location>
        <begin position="99"/>
        <end position="123"/>
    </location>
</feature>
<dbReference type="KEGG" id="stp:Strop_3638"/>
<evidence type="ECO:0000256" key="2">
    <source>
        <dbReference type="SAM" id="Phobius"/>
    </source>
</evidence>
<reference evidence="4" key="1">
    <citation type="journal article" date="2007" name="Proc. Natl. Acad. Sci. U.S.A.">
        <title>Genome sequencing reveals complex secondary metabolome in the marine actinomycete Salinispora tropica.</title>
        <authorList>
            <person name="Udwary D.W."/>
            <person name="Zeigler L."/>
            <person name="Asolkar R.N."/>
            <person name="Singan V."/>
            <person name="Lapidus A."/>
            <person name="Fenical W."/>
            <person name="Jensen P.R."/>
            <person name="Moore B.S."/>
        </authorList>
    </citation>
    <scope>NUCLEOTIDE SEQUENCE [LARGE SCALE GENOMIC DNA]</scope>
    <source>
        <strain evidence="4">ATCC BAA-916 / DSM 44818 / CNB-440</strain>
    </source>
</reference>
<dbReference type="STRING" id="369723.Strop_3638"/>
<feature type="region of interest" description="Disordered" evidence="1">
    <location>
        <begin position="1"/>
        <end position="26"/>
    </location>
</feature>
<feature type="transmembrane region" description="Helical" evidence="2">
    <location>
        <begin position="39"/>
        <end position="58"/>
    </location>
</feature>
<keyword evidence="2" id="KW-0812">Transmembrane</keyword>
<protein>
    <recommendedName>
        <fullName evidence="5">ATP synthase protein I</fullName>
    </recommendedName>
</protein>
<sequence length="162" mass="16384">MNTETTPTSPGRDDDQLRVTDPGAGEPGAIRARLPYLRLPLAACALFAVAAVPVAAVVRGTTSAIAVAAGIALVVASYLVSGLSVAWADAVSPRLIMSVGLVTYATKIVVLGVVMAAVAATGWAGLPDMGVAIIAAVVVWTAAHLTWALRVPLPTVDSSSQN</sequence>
<dbReference type="EMBL" id="CP000667">
    <property type="protein sequence ID" value="ABP56069.1"/>
    <property type="molecule type" value="Genomic_DNA"/>
</dbReference>
<keyword evidence="2" id="KW-1133">Transmembrane helix</keyword>